<feature type="region of interest" description="Disordered" evidence="2">
    <location>
        <begin position="232"/>
        <end position="254"/>
    </location>
</feature>
<evidence type="ECO:0000256" key="1">
    <source>
        <dbReference type="SAM" id="Coils"/>
    </source>
</evidence>
<keyword evidence="1" id="KW-0175">Coiled coil</keyword>
<evidence type="ECO:0000313" key="4">
    <source>
        <dbReference type="Proteomes" id="UP000813444"/>
    </source>
</evidence>
<feature type="region of interest" description="Disordered" evidence="2">
    <location>
        <begin position="24"/>
        <end position="93"/>
    </location>
</feature>
<keyword evidence="4" id="KW-1185">Reference proteome</keyword>
<gene>
    <name evidence="3" type="ORF">B0I35DRAFT_426187</name>
</gene>
<feature type="coiled-coil region" evidence="1">
    <location>
        <begin position="575"/>
        <end position="634"/>
    </location>
</feature>
<comment type="caution">
    <text evidence="3">The sequence shown here is derived from an EMBL/GenBank/DDBJ whole genome shotgun (WGS) entry which is preliminary data.</text>
</comment>
<reference evidence="3" key="1">
    <citation type="journal article" date="2021" name="Nat. Commun.">
        <title>Genetic determinants of endophytism in the Arabidopsis root mycobiome.</title>
        <authorList>
            <person name="Mesny F."/>
            <person name="Miyauchi S."/>
            <person name="Thiergart T."/>
            <person name="Pickel B."/>
            <person name="Atanasova L."/>
            <person name="Karlsson M."/>
            <person name="Huettel B."/>
            <person name="Barry K.W."/>
            <person name="Haridas S."/>
            <person name="Chen C."/>
            <person name="Bauer D."/>
            <person name="Andreopoulos W."/>
            <person name="Pangilinan J."/>
            <person name="LaButti K."/>
            <person name="Riley R."/>
            <person name="Lipzen A."/>
            <person name="Clum A."/>
            <person name="Drula E."/>
            <person name="Henrissat B."/>
            <person name="Kohler A."/>
            <person name="Grigoriev I.V."/>
            <person name="Martin F.M."/>
            <person name="Hacquard S."/>
        </authorList>
    </citation>
    <scope>NUCLEOTIDE SEQUENCE</scope>
    <source>
        <strain evidence="3">MPI-CAGE-CH-0235</strain>
    </source>
</reference>
<dbReference type="PANTHER" id="PTHR34360">
    <property type="entry name" value="OS08G0519400 PROTEIN"/>
    <property type="match status" value="1"/>
</dbReference>
<evidence type="ECO:0000256" key="2">
    <source>
        <dbReference type="SAM" id="MobiDB-lite"/>
    </source>
</evidence>
<dbReference type="OrthoDB" id="3532430at2759"/>
<dbReference type="EMBL" id="JAGPNK010000004">
    <property type="protein sequence ID" value="KAH7322642.1"/>
    <property type="molecule type" value="Genomic_DNA"/>
</dbReference>
<protein>
    <submittedName>
        <fullName evidence="3">Uncharacterized protein</fullName>
    </submittedName>
</protein>
<feature type="coiled-coil region" evidence="1">
    <location>
        <begin position="444"/>
        <end position="545"/>
    </location>
</feature>
<accession>A0A8K0SVH4</accession>
<feature type="region of interest" description="Disordered" evidence="2">
    <location>
        <begin position="642"/>
        <end position="661"/>
    </location>
</feature>
<proteinExistence type="predicted"/>
<dbReference type="Proteomes" id="UP000813444">
    <property type="component" value="Unassembled WGS sequence"/>
</dbReference>
<dbReference type="AlphaFoldDB" id="A0A8K0SVH4"/>
<sequence>MDDDSLPIALRRTRRSSLGVVSMAEQQQQQQQQQLPVAKTPRRSKKAVRISDPGPCSGLTPFIRRTSLGTPQHRRASTPAATRASSSTTTTNAEQALIHQTVDGRVQRRLRRSGVRDMLQKLDEEKRREVRASRDQVSALRAELKARDREIYELQNATVVIDTERIWDLEQQVQDLKEELKRRAAAAEKSVHTLDWSLANRSRFDVDEYMDYMDDDDEFGEATRAQLVCGTPSRAKDSFPTPPATSPTVPNSPCMRPIAQLQTPTSDAGIQAFFPDLEKQHLQDELASLHLEVSKLTTTLDSYKTLTQRVTDRLSTVAASDAASPVDALEAQVESLLRTMSDRTAAVEQLTSAITALGFPGEDAAGMIMSLASGFRAARLELEYLTPGEIALPLTSHGAEVLDLLLTRLRDLATRAKEDESSIDEYHDIEQSLRRQLDTRCSAMEKLKASMAKAEALMRDKDKTIQNLETGNERLKGAMDAYVRDIRELEKLVERLEQEGRDSNATLEAHRESSRRQLLEKDHSVDELQVKLAVALKKTAALQRDLEELHASKKKHINALNAQQGKALALRDARVAELRDEIDRVNESLRSAHDTICALRVDKGGLQAQMDEDKAKAKAAMDAMKEELQRALQVSQDFLATPKRNADAVPSSPLRSGSSVGKGGFLSGDLARRGSKKKLRRGYDSGLGFLDEDQVDI</sequence>
<dbReference type="PANTHER" id="PTHR34360:SF1">
    <property type="entry name" value="OS08G0519400 PROTEIN"/>
    <property type="match status" value="1"/>
</dbReference>
<evidence type="ECO:0000313" key="3">
    <source>
        <dbReference type="EMBL" id="KAH7322642.1"/>
    </source>
</evidence>
<name>A0A8K0SVH4_9HYPO</name>
<organism evidence="3 4">
    <name type="scientific">Stachybotrys elegans</name>
    <dbReference type="NCBI Taxonomy" id="80388"/>
    <lineage>
        <taxon>Eukaryota</taxon>
        <taxon>Fungi</taxon>
        <taxon>Dikarya</taxon>
        <taxon>Ascomycota</taxon>
        <taxon>Pezizomycotina</taxon>
        <taxon>Sordariomycetes</taxon>
        <taxon>Hypocreomycetidae</taxon>
        <taxon>Hypocreales</taxon>
        <taxon>Stachybotryaceae</taxon>
        <taxon>Stachybotrys</taxon>
    </lineage>
</organism>
<feature type="compositionally biased region" description="Low complexity" evidence="2">
    <location>
        <begin position="77"/>
        <end position="91"/>
    </location>
</feature>